<dbReference type="EMBL" id="FNXT01001186">
    <property type="protein sequence ID" value="SZX73194.1"/>
    <property type="molecule type" value="Genomic_DNA"/>
</dbReference>
<evidence type="ECO:0000313" key="2">
    <source>
        <dbReference type="EMBL" id="SZX64656.1"/>
    </source>
</evidence>
<accession>A0A383VJV1</accession>
<proteinExistence type="predicted"/>
<evidence type="ECO:0000313" key="3">
    <source>
        <dbReference type="EMBL" id="SZX73194.1"/>
    </source>
</evidence>
<dbReference type="Proteomes" id="UP000256970">
    <property type="component" value="Unassembled WGS sequence"/>
</dbReference>
<name>A0A383VJV1_TETOB</name>
<sequence>MSQLGSKRGWSSSSEQASTTTTDAETISVYMNAGEAAATVKRVKAQECCSMEEAAPSFSFVWEHAVKTPLPGQLQQQLQPADSSTTHTFAGLGALGSNNCAGNAWRCDVLQQADQMDCDSTAAAAGSSGLVRTSSAPELLKLAQADSAAWQAMHAAGGPGTQQQSALLSHHNYWLT</sequence>
<reference evidence="2 4" key="1">
    <citation type="submission" date="2016-10" db="EMBL/GenBank/DDBJ databases">
        <authorList>
            <person name="Cai Z."/>
        </authorList>
    </citation>
    <scope>NUCLEOTIDE SEQUENCE [LARGE SCALE GENOMIC DNA]</scope>
</reference>
<dbReference type="AlphaFoldDB" id="A0A383VJV1"/>
<organism evidence="2 4">
    <name type="scientific">Tetradesmus obliquus</name>
    <name type="common">Green alga</name>
    <name type="synonym">Acutodesmus obliquus</name>
    <dbReference type="NCBI Taxonomy" id="3088"/>
    <lineage>
        <taxon>Eukaryota</taxon>
        <taxon>Viridiplantae</taxon>
        <taxon>Chlorophyta</taxon>
        <taxon>core chlorophytes</taxon>
        <taxon>Chlorophyceae</taxon>
        <taxon>CS clade</taxon>
        <taxon>Sphaeropleales</taxon>
        <taxon>Scenedesmaceae</taxon>
        <taxon>Tetradesmus</taxon>
    </lineage>
</organism>
<dbReference type="EMBL" id="FNXT01000432">
    <property type="protein sequence ID" value="SZX64656.1"/>
    <property type="molecule type" value="Genomic_DNA"/>
</dbReference>
<feature type="compositionally biased region" description="Low complexity" evidence="1">
    <location>
        <begin position="11"/>
        <end position="22"/>
    </location>
</feature>
<evidence type="ECO:0000313" key="4">
    <source>
        <dbReference type="Proteomes" id="UP000256970"/>
    </source>
</evidence>
<protein>
    <submittedName>
        <fullName evidence="2">Uncharacterized protein</fullName>
    </submittedName>
</protein>
<evidence type="ECO:0000256" key="1">
    <source>
        <dbReference type="SAM" id="MobiDB-lite"/>
    </source>
</evidence>
<keyword evidence="4" id="KW-1185">Reference proteome</keyword>
<feature type="region of interest" description="Disordered" evidence="1">
    <location>
        <begin position="1"/>
        <end position="22"/>
    </location>
</feature>
<gene>
    <name evidence="3" type="ORF">BQ4739_LOCUS13305</name>
    <name evidence="2" type="ORF">BQ4739_LOCUS5151</name>
</gene>